<protein>
    <recommendedName>
        <fullName evidence="13">Nuclear receptor domain-containing protein</fullName>
    </recommendedName>
</protein>
<dbReference type="PROSITE" id="PS00031">
    <property type="entry name" value="NUCLEAR_REC_DBD_1"/>
    <property type="match status" value="1"/>
</dbReference>
<dbReference type="SMART" id="SM00430">
    <property type="entry name" value="HOLI"/>
    <property type="match status" value="1"/>
</dbReference>
<dbReference type="InterPro" id="IPR052499">
    <property type="entry name" value="C.elegans_NHRs"/>
</dbReference>
<feature type="domain" description="NR LBD" evidence="10">
    <location>
        <begin position="225"/>
        <end position="467"/>
    </location>
</feature>
<evidence type="ECO:0008006" key="13">
    <source>
        <dbReference type="Google" id="ProtNLM"/>
    </source>
</evidence>
<dbReference type="SUPFAM" id="SSF57716">
    <property type="entry name" value="Glucocorticoid receptor-like (DNA-binding domain)"/>
    <property type="match status" value="1"/>
</dbReference>
<keyword evidence="1" id="KW-0479">Metal-binding</keyword>
<dbReference type="PANTHER" id="PTHR47630:SF6">
    <property type="entry name" value="NUCLEAR HORMONE RECEPTOR FAMILY"/>
    <property type="match status" value="1"/>
</dbReference>
<evidence type="ECO:0000256" key="2">
    <source>
        <dbReference type="ARBA" id="ARBA00022771"/>
    </source>
</evidence>
<keyword evidence="12" id="KW-1185">Reference proteome</keyword>
<sequence length="467" mass="54031">MPVECRVCSNPKGVFRYYGASVCAPCKVFFLRAVQNKETYICGKDGECPITPERWTKTCRACRYQKCISVDMDPKAVGTSKAQKKRQRAILEGCDDPLWPKQTVNHWPALVYEAVSYGASTRLEDLSDKALRSIKPRPAVEVTEEYNVSNSAYNWVERSVCPYFADKPVKLNMTIDRAFRTSAIGDEYLAFLRCEDPRKLVRKLVELESHCYMDQASIYEPVHENMDLPFAEALKDPLRCGRRTPLDWNNKVFRVPTMIDTIKKVYCRLTVYYIDWLRGLPEMTEICGSERLRLVSDQLAATLMTSVIYHSYKTGCPGLALSCGYHYMMGRREGHEFDFFLDRLAAYGHDHIATIFREIDITFEEFCIVKMISFCTAHHALGSEKAGNVLQHARRKYEWVLGEHVRTKYAHLSDYEKARRIEKLSSLPLRFQQMGIMDNAYIRRMVMLDICGFSAPLTYDIHMREFN</sequence>
<dbReference type="AlphaFoldDB" id="A0AA36D4D1"/>
<keyword evidence="3" id="KW-0862">Zinc</keyword>
<dbReference type="PROSITE" id="PS51843">
    <property type="entry name" value="NR_LBD"/>
    <property type="match status" value="1"/>
</dbReference>
<dbReference type="SUPFAM" id="SSF48508">
    <property type="entry name" value="Nuclear receptor ligand-binding domain"/>
    <property type="match status" value="1"/>
</dbReference>
<evidence type="ECO:0000256" key="4">
    <source>
        <dbReference type="ARBA" id="ARBA00023015"/>
    </source>
</evidence>
<dbReference type="GO" id="GO:0043565">
    <property type="term" value="F:sequence-specific DNA binding"/>
    <property type="evidence" value="ECO:0007669"/>
    <property type="project" value="InterPro"/>
</dbReference>
<dbReference type="GO" id="GO:0008270">
    <property type="term" value="F:zinc ion binding"/>
    <property type="evidence" value="ECO:0007669"/>
    <property type="project" value="UniProtKB-KW"/>
</dbReference>
<evidence type="ECO:0000313" key="11">
    <source>
        <dbReference type="EMBL" id="CAJ0580496.1"/>
    </source>
</evidence>
<dbReference type="PROSITE" id="PS51030">
    <property type="entry name" value="NUCLEAR_REC_DBD_2"/>
    <property type="match status" value="1"/>
</dbReference>
<dbReference type="InterPro" id="IPR013088">
    <property type="entry name" value="Znf_NHR/GATA"/>
</dbReference>
<evidence type="ECO:0000256" key="6">
    <source>
        <dbReference type="ARBA" id="ARBA00023163"/>
    </source>
</evidence>
<dbReference type="Gene3D" id="3.30.50.10">
    <property type="entry name" value="Erythroid Transcription Factor GATA-1, subunit A"/>
    <property type="match status" value="1"/>
</dbReference>
<comment type="caution">
    <text evidence="11">The sequence shown here is derived from an EMBL/GenBank/DDBJ whole genome shotgun (WGS) entry which is preliminary data.</text>
</comment>
<reference evidence="11" key="1">
    <citation type="submission" date="2023-06" db="EMBL/GenBank/DDBJ databases">
        <authorList>
            <person name="Delattre M."/>
        </authorList>
    </citation>
    <scope>NUCLEOTIDE SEQUENCE</scope>
    <source>
        <strain evidence="11">AF72</strain>
    </source>
</reference>
<organism evidence="11 12">
    <name type="scientific">Mesorhabditis spiculigera</name>
    <dbReference type="NCBI Taxonomy" id="96644"/>
    <lineage>
        <taxon>Eukaryota</taxon>
        <taxon>Metazoa</taxon>
        <taxon>Ecdysozoa</taxon>
        <taxon>Nematoda</taxon>
        <taxon>Chromadorea</taxon>
        <taxon>Rhabditida</taxon>
        <taxon>Rhabditina</taxon>
        <taxon>Rhabditomorpha</taxon>
        <taxon>Rhabditoidea</taxon>
        <taxon>Rhabditidae</taxon>
        <taxon>Mesorhabditinae</taxon>
        <taxon>Mesorhabditis</taxon>
    </lineage>
</organism>
<keyword evidence="5" id="KW-0238">DNA-binding</keyword>
<dbReference type="GO" id="GO:0003700">
    <property type="term" value="F:DNA-binding transcription factor activity"/>
    <property type="evidence" value="ECO:0007669"/>
    <property type="project" value="InterPro"/>
</dbReference>
<keyword evidence="6" id="KW-0804">Transcription</keyword>
<dbReference type="PRINTS" id="PR00047">
    <property type="entry name" value="STROIDFINGER"/>
</dbReference>
<keyword evidence="4" id="KW-0805">Transcription regulation</keyword>
<accession>A0AA36D4D1</accession>
<dbReference type="SMART" id="SM00399">
    <property type="entry name" value="ZnF_C4"/>
    <property type="match status" value="1"/>
</dbReference>
<proteinExistence type="predicted"/>
<keyword evidence="2" id="KW-0863">Zinc-finger</keyword>
<evidence type="ECO:0000256" key="3">
    <source>
        <dbReference type="ARBA" id="ARBA00022833"/>
    </source>
</evidence>
<name>A0AA36D4D1_9BILA</name>
<dbReference type="Pfam" id="PF00105">
    <property type="entry name" value="zf-C4"/>
    <property type="match status" value="1"/>
</dbReference>
<evidence type="ECO:0000256" key="5">
    <source>
        <dbReference type="ARBA" id="ARBA00023125"/>
    </source>
</evidence>
<dbReference type="Gene3D" id="1.10.565.10">
    <property type="entry name" value="Retinoid X Receptor"/>
    <property type="match status" value="1"/>
</dbReference>
<evidence type="ECO:0000313" key="12">
    <source>
        <dbReference type="Proteomes" id="UP001177023"/>
    </source>
</evidence>
<feature type="non-terminal residue" evidence="11">
    <location>
        <position position="467"/>
    </location>
</feature>
<dbReference type="Proteomes" id="UP001177023">
    <property type="component" value="Unassembled WGS sequence"/>
</dbReference>
<evidence type="ECO:0000259" key="10">
    <source>
        <dbReference type="PROSITE" id="PS51843"/>
    </source>
</evidence>
<keyword evidence="7" id="KW-0675">Receptor</keyword>
<dbReference type="InterPro" id="IPR000536">
    <property type="entry name" value="Nucl_hrmn_rcpt_lig-bd"/>
</dbReference>
<evidence type="ECO:0000259" key="9">
    <source>
        <dbReference type="PROSITE" id="PS51030"/>
    </source>
</evidence>
<dbReference type="PANTHER" id="PTHR47630">
    <property type="entry name" value="NUCLEAR HORMONE RECEPTOR FAMILY-RELATED-RELATED"/>
    <property type="match status" value="1"/>
</dbReference>
<dbReference type="EMBL" id="CATQJA010002659">
    <property type="protein sequence ID" value="CAJ0580496.1"/>
    <property type="molecule type" value="Genomic_DNA"/>
</dbReference>
<keyword evidence="8" id="KW-0539">Nucleus</keyword>
<evidence type="ECO:0000256" key="8">
    <source>
        <dbReference type="ARBA" id="ARBA00023242"/>
    </source>
</evidence>
<dbReference type="InterPro" id="IPR035500">
    <property type="entry name" value="NHR-like_dom_sf"/>
</dbReference>
<feature type="domain" description="Nuclear receptor" evidence="9">
    <location>
        <begin position="2"/>
        <end position="79"/>
    </location>
</feature>
<evidence type="ECO:0000256" key="7">
    <source>
        <dbReference type="ARBA" id="ARBA00023170"/>
    </source>
</evidence>
<gene>
    <name evidence="11" type="ORF">MSPICULIGERA_LOCUS18694</name>
</gene>
<dbReference type="InterPro" id="IPR001628">
    <property type="entry name" value="Znf_hrmn_rcpt"/>
</dbReference>
<evidence type="ECO:0000256" key="1">
    <source>
        <dbReference type="ARBA" id="ARBA00022723"/>
    </source>
</evidence>